<sequence length="53" mass="5458">MEQVEDPVVPVLQDPAGSTVCRSLEIAAGVCGQTYSARVQDGALTAQHGTGDE</sequence>
<name>A0A1S8A8U6_ROSNE</name>
<protein>
    <submittedName>
        <fullName evidence="1">Uncharacterized protein</fullName>
    </submittedName>
</protein>
<gene>
    <name evidence="1" type="ORF">SAMD00023353_3600110</name>
</gene>
<proteinExistence type="predicted"/>
<dbReference type="AlphaFoldDB" id="A0A1S8A8U6"/>
<evidence type="ECO:0000313" key="2">
    <source>
        <dbReference type="Proteomes" id="UP000054516"/>
    </source>
</evidence>
<accession>A0A1S8A8U6</accession>
<organism evidence="1">
    <name type="scientific">Rosellinia necatrix</name>
    <name type="common">White root-rot fungus</name>
    <dbReference type="NCBI Taxonomy" id="77044"/>
    <lineage>
        <taxon>Eukaryota</taxon>
        <taxon>Fungi</taxon>
        <taxon>Dikarya</taxon>
        <taxon>Ascomycota</taxon>
        <taxon>Pezizomycotina</taxon>
        <taxon>Sordariomycetes</taxon>
        <taxon>Xylariomycetidae</taxon>
        <taxon>Xylariales</taxon>
        <taxon>Xylariaceae</taxon>
        <taxon>Rosellinia</taxon>
    </lineage>
</organism>
<dbReference type="EMBL" id="DF977481">
    <property type="protein sequence ID" value="GAW26536.1"/>
    <property type="molecule type" value="Genomic_DNA"/>
</dbReference>
<keyword evidence="2" id="KW-1185">Reference proteome</keyword>
<reference evidence="1" key="1">
    <citation type="submission" date="2016-03" db="EMBL/GenBank/DDBJ databases">
        <title>Draft genome sequence of Rosellinia necatrix.</title>
        <authorList>
            <person name="Kanematsu S."/>
        </authorList>
    </citation>
    <scope>NUCLEOTIDE SEQUENCE [LARGE SCALE GENOMIC DNA]</scope>
    <source>
        <strain evidence="1">W97</strain>
    </source>
</reference>
<dbReference type="Proteomes" id="UP000054516">
    <property type="component" value="Unassembled WGS sequence"/>
</dbReference>
<evidence type="ECO:0000313" key="1">
    <source>
        <dbReference type="EMBL" id="GAW26536.1"/>
    </source>
</evidence>